<organism evidence="1 2">
    <name type="scientific">Paralvinella palmiformis</name>
    <dbReference type="NCBI Taxonomy" id="53620"/>
    <lineage>
        <taxon>Eukaryota</taxon>
        <taxon>Metazoa</taxon>
        <taxon>Spiralia</taxon>
        <taxon>Lophotrochozoa</taxon>
        <taxon>Annelida</taxon>
        <taxon>Polychaeta</taxon>
        <taxon>Sedentaria</taxon>
        <taxon>Canalipalpata</taxon>
        <taxon>Terebellida</taxon>
        <taxon>Terebelliformia</taxon>
        <taxon>Alvinellidae</taxon>
        <taxon>Paralvinella</taxon>
    </lineage>
</organism>
<dbReference type="EMBL" id="JAODUP010000845">
    <property type="protein sequence ID" value="KAK2143382.1"/>
    <property type="molecule type" value="Genomic_DNA"/>
</dbReference>
<dbReference type="AlphaFoldDB" id="A0AAD9IYQ6"/>
<reference evidence="1" key="1">
    <citation type="journal article" date="2023" name="Mol. Biol. Evol.">
        <title>Third-Generation Sequencing Reveals the Adaptive Role of the Epigenome in Three Deep-Sea Polychaetes.</title>
        <authorList>
            <person name="Perez M."/>
            <person name="Aroh O."/>
            <person name="Sun Y."/>
            <person name="Lan Y."/>
            <person name="Juniper S.K."/>
            <person name="Young C.R."/>
            <person name="Angers B."/>
            <person name="Qian P.Y."/>
        </authorList>
    </citation>
    <scope>NUCLEOTIDE SEQUENCE</scope>
    <source>
        <strain evidence="1">P08H-3</strain>
    </source>
</reference>
<proteinExistence type="predicted"/>
<protein>
    <submittedName>
        <fullName evidence="1">Uncharacterized protein</fullName>
    </submittedName>
</protein>
<accession>A0AAD9IYQ6</accession>
<evidence type="ECO:0000313" key="2">
    <source>
        <dbReference type="Proteomes" id="UP001208570"/>
    </source>
</evidence>
<comment type="caution">
    <text evidence="1">The sequence shown here is derived from an EMBL/GenBank/DDBJ whole genome shotgun (WGS) entry which is preliminary data.</text>
</comment>
<keyword evidence="2" id="KW-1185">Reference proteome</keyword>
<evidence type="ECO:0000313" key="1">
    <source>
        <dbReference type="EMBL" id="KAK2143382.1"/>
    </source>
</evidence>
<feature type="non-terminal residue" evidence="1">
    <location>
        <position position="1"/>
    </location>
</feature>
<sequence length="70" mass="7728">DRSLKSGQNAETKHRLRVAHTESQLCDGASAAPASRAARADMWLLVRRFPVKSTTAANDLLKDAAFYLDR</sequence>
<name>A0AAD9IYQ6_9ANNE</name>
<dbReference type="Proteomes" id="UP001208570">
    <property type="component" value="Unassembled WGS sequence"/>
</dbReference>
<gene>
    <name evidence="1" type="ORF">LSH36_845g00032</name>
</gene>